<feature type="region of interest" description="Disordered" evidence="1">
    <location>
        <begin position="1"/>
        <end position="29"/>
    </location>
</feature>
<dbReference type="STRING" id="200361.A0A453QKT9"/>
<evidence type="ECO:0000313" key="4">
    <source>
        <dbReference type="Proteomes" id="UP000015105"/>
    </source>
</evidence>
<protein>
    <recommendedName>
        <fullName evidence="5">DNA mismatch repair proteins mutS family domain-containing protein</fullName>
    </recommendedName>
</protein>
<dbReference type="AlphaFoldDB" id="A0A453QKT9"/>
<dbReference type="SUPFAM" id="SSF52540">
    <property type="entry name" value="P-loop containing nucleoside triphosphate hydrolases"/>
    <property type="match status" value="1"/>
</dbReference>
<accession>A0A453QKT9</accession>
<dbReference type="Gramene" id="AET7Gv20218600.4">
    <property type="protein sequence ID" value="AET7Gv20218600.4"/>
    <property type="gene ID" value="AET7Gv20218600"/>
</dbReference>
<keyword evidence="2" id="KW-1133">Transmembrane helix</keyword>
<reference evidence="3" key="5">
    <citation type="journal article" date="2021" name="G3 (Bethesda)">
        <title>Aegilops tauschii genome assembly Aet v5.0 features greater sequence contiguity and improved annotation.</title>
        <authorList>
            <person name="Wang L."/>
            <person name="Zhu T."/>
            <person name="Rodriguez J.C."/>
            <person name="Deal K.R."/>
            <person name="Dubcovsky J."/>
            <person name="McGuire P.E."/>
            <person name="Lux T."/>
            <person name="Spannagl M."/>
            <person name="Mayer K.F.X."/>
            <person name="Baldrich P."/>
            <person name="Meyers B.C."/>
            <person name="Huo N."/>
            <person name="Gu Y.Q."/>
            <person name="Zhou H."/>
            <person name="Devos K.M."/>
            <person name="Bennetzen J.L."/>
            <person name="Unver T."/>
            <person name="Budak H."/>
            <person name="Gulick P.J."/>
            <person name="Galiba G."/>
            <person name="Kalapos B."/>
            <person name="Nelson D.R."/>
            <person name="Li P."/>
            <person name="You F.M."/>
            <person name="Luo M.C."/>
            <person name="Dvorak J."/>
        </authorList>
    </citation>
    <scope>NUCLEOTIDE SEQUENCE [LARGE SCALE GENOMIC DNA]</scope>
    <source>
        <strain evidence="3">cv. AL8/78</strain>
    </source>
</reference>
<dbReference type="EnsemblPlants" id="AET7Gv20218600.4">
    <property type="protein sequence ID" value="AET7Gv20218600.4"/>
    <property type="gene ID" value="AET7Gv20218600"/>
</dbReference>
<sequence length="114" mass="12747">MKWSEALDPRPISLQRRQDDGDRDYSTEERSREMDILRLFPYWLDTNQWNAILNDVNIPSLFILTGPNGGGKSSMLCSVYTAALLGICGLMVPAASAVISHLNSIMLHMKAYAT</sequence>
<reference evidence="4" key="2">
    <citation type="journal article" date="2017" name="Nat. Plants">
        <title>The Aegilops tauschii genome reveals multiple impacts of transposons.</title>
        <authorList>
            <person name="Zhao G."/>
            <person name="Zou C."/>
            <person name="Li K."/>
            <person name="Wang K."/>
            <person name="Li T."/>
            <person name="Gao L."/>
            <person name="Zhang X."/>
            <person name="Wang H."/>
            <person name="Yang Z."/>
            <person name="Liu X."/>
            <person name="Jiang W."/>
            <person name="Mao L."/>
            <person name="Kong X."/>
            <person name="Jiao Y."/>
            <person name="Jia J."/>
        </authorList>
    </citation>
    <scope>NUCLEOTIDE SEQUENCE [LARGE SCALE GENOMIC DNA]</scope>
    <source>
        <strain evidence="4">cv. AL8/78</strain>
    </source>
</reference>
<keyword evidence="4" id="KW-1185">Reference proteome</keyword>
<organism evidence="3 4">
    <name type="scientific">Aegilops tauschii subsp. strangulata</name>
    <name type="common">Goatgrass</name>
    <dbReference type="NCBI Taxonomy" id="200361"/>
    <lineage>
        <taxon>Eukaryota</taxon>
        <taxon>Viridiplantae</taxon>
        <taxon>Streptophyta</taxon>
        <taxon>Embryophyta</taxon>
        <taxon>Tracheophyta</taxon>
        <taxon>Spermatophyta</taxon>
        <taxon>Magnoliopsida</taxon>
        <taxon>Liliopsida</taxon>
        <taxon>Poales</taxon>
        <taxon>Poaceae</taxon>
        <taxon>BOP clade</taxon>
        <taxon>Pooideae</taxon>
        <taxon>Triticodae</taxon>
        <taxon>Triticeae</taxon>
        <taxon>Triticinae</taxon>
        <taxon>Aegilops</taxon>
    </lineage>
</organism>
<feature type="transmembrane region" description="Helical" evidence="2">
    <location>
        <begin position="79"/>
        <end position="100"/>
    </location>
</feature>
<dbReference type="InterPro" id="IPR027417">
    <property type="entry name" value="P-loop_NTPase"/>
</dbReference>
<keyword evidence="2" id="KW-0812">Transmembrane</keyword>
<dbReference type="Gene3D" id="3.40.50.300">
    <property type="entry name" value="P-loop containing nucleotide triphosphate hydrolases"/>
    <property type="match status" value="1"/>
</dbReference>
<reference evidence="3" key="4">
    <citation type="submission" date="2019-03" db="UniProtKB">
        <authorList>
            <consortium name="EnsemblPlants"/>
        </authorList>
    </citation>
    <scope>IDENTIFICATION</scope>
</reference>
<reference evidence="4" key="1">
    <citation type="journal article" date="2014" name="Science">
        <title>Ancient hybridizations among the ancestral genomes of bread wheat.</title>
        <authorList>
            <consortium name="International Wheat Genome Sequencing Consortium,"/>
            <person name="Marcussen T."/>
            <person name="Sandve S.R."/>
            <person name="Heier L."/>
            <person name="Spannagl M."/>
            <person name="Pfeifer M."/>
            <person name="Jakobsen K.S."/>
            <person name="Wulff B.B."/>
            <person name="Steuernagel B."/>
            <person name="Mayer K.F."/>
            <person name="Olsen O.A."/>
        </authorList>
    </citation>
    <scope>NUCLEOTIDE SEQUENCE [LARGE SCALE GENOMIC DNA]</scope>
    <source>
        <strain evidence="4">cv. AL8/78</strain>
    </source>
</reference>
<feature type="compositionally biased region" description="Basic and acidic residues" evidence="1">
    <location>
        <begin position="16"/>
        <end position="29"/>
    </location>
</feature>
<evidence type="ECO:0008006" key="5">
    <source>
        <dbReference type="Google" id="ProtNLM"/>
    </source>
</evidence>
<evidence type="ECO:0000256" key="2">
    <source>
        <dbReference type="SAM" id="Phobius"/>
    </source>
</evidence>
<dbReference type="Proteomes" id="UP000015105">
    <property type="component" value="Chromosome 7D"/>
</dbReference>
<proteinExistence type="predicted"/>
<dbReference type="Gramene" id="AET7Gv20218600.5">
    <property type="protein sequence ID" value="AET7Gv20218600.5"/>
    <property type="gene ID" value="AET7Gv20218600"/>
</dbReference>
<name>A0A453QKT9_AEGTS</name>
<keyword evidence="2" id="KW-0472">Membrane</keyword>
<dbReference type="PANTHER" id="PTHR48448">
    <property type="entry name" value="MUTL PROTEIN ISOFORM 1"/>
    <property type="match status" value="1"/>
</dbReference>
<evidence type="ECO:0000256" key="1">
    <source>
        <dbReference type="SAM" id="MobiDB-lite"/>
    </source>
</evidence>
<dbReference type="InterPro" id="IPR053276">
    <property type="entry name" value="MtDNA_mismatch_repair_MutS"/>
</dbReference>
<dbReference type="EnsemblPlants" id="AET7Gv20218600.5">
    <property type="protein sequence ID" value="AET7Gv20218600.5"/>
    <property type="gene ID" value="AET7Gv20218600"/>
</dbReference>
<dbReference type="PANTHER" id="PTHR48448:SF1">
    <property type="entry name" value="MUTL PROTEIN ISOFORM 1"/>
    <property type="match status" value="1"/>
</dbReference>
<reference evidence="3" key="3">
    <citation type="journal article" date="2017" name="Nature">
        <title>Genome sequence of the progenitor of the wheat D genome Aegilops tauschii.</title>
        <authorList>
            <person name="Luo M.C."/>
            <person name="Gu Y.Q."/>
            <person name="Puiu D."/>
            <person name="Wang H."/>
            <person name="Twardziok S.O."/>
            <person name="Deal K.R."/>
            <person name="Huo N."/>
            <person name="Zhu T."/>
            <person name="Wang L."/>
            <person name="Wang Y."/>
            <person name="McGuire P.E."/>
            <person name="Liu S."/>
            <person name="Long H."/>
            <person name="Ramasamy R.K."/>
            <person name="Rodriguez J.C."/>
            <person name="Van S.L."/>
            <person name="Yuan L."/>
            <person name="Wang Z."/>
            <person name="Xia Z."/>
            <person name="Xiao L."/>
            <person name="Anderson O.D."/>
            <person name="Ouyang S."/>
            <person name="Liang Y."/>
            <person name="Zimin A.V."/>
            <person name="Pertea G."/>
            <person name="Qi P."/>
            <person name="Bennetzen J.L."/>
            <person name="Dai X."/>
            <person name="Dawson M.W."/>
            <person name="Muller H.G."/>
            <person name="Kugler K."/>
            <person name="Rivarola-Duarte L."/>
            <person name="Spannagl M."/>
            <person name="Mayer K.F.X."/>
            <person name="Lu F.H."/>
            <person name="Bevan M.W."/>
            <person name="Leroy P."/>
            <person name="Li P."/>
            <person name="You F.M."/>
            <person name="Sun Q."/>
            <person name="Liu Z."/>
            <person name="Lyons E."/>
            <person name="Wicker T."/>
            <person name="Salzberg S.L."/>
            <person name="Devos K.M."/>
            <person name="Dvorak J."/>
        </authorList>
    </citation>
    <scope>NUCLEOTIDE SEQUENCE [LARGE SCALE GENOMIC DNA]</scope>
    <source>
        <strain evidence="3">cv. AL8/78</strain>
    </source>
</reference>
<evidence type="ECO:0000313" key="3">
    <source>
        <dbReference type="EnsemblPlants" id="AET7Gv20218600.4"/>
    </source>
</evidence>